<evidence type="ECO:0000313" key="4">
    <source>
        <dbReference type="EMBL" id="QES90309.1"/>
    </source>
</evidence>
<dbReference type="Pfam" id="PF01494">
    <property type="entry name" value="FAD_binding_3"/>
    <property type="match status" value="1"/>
</dbReference>
<dbReference type="AlphaFoldDB" id="A0A5P2G7Q1"/>
<organism evidence="4 5">
    <name type="scientific">Rhizosphaericola mali</name>
    <dbReference type="NCBI Taxonomy" id="2545455"/>
    <lineage>
        <taxon>Bacteria</taxon>
        <taxon>Pseudomonadati</taxon>
        <taxon>Bacteroidota</taxon>
        <taxon>Chitinophagia</taxon>
        <taxon>Chitinophagales</taxon>
        <taxon>Chitinophagaceae</taxon>
        <taxon>Rhizosphaericola</taxon>
    </lineage>
</organism>
<dbReference type="GO" id="GO:0004497">
    <property type="term" value="F:monooxygenase activity"/>
    <property type="evidence" value="ECO:0007669"/>
    <property type="project" value="UniProtKB-KW"/>
</dbReference>
<keyword evidence="5" id="KW-1185">Reference proteome</keyword>
<dbReference type="SUPFAM" id="SSF51905">
    <property type="entry name" value="FAD/NAD(P)-binding domain"/>
    <property type="match status" value="1"/>
</dbReference>
<dbReference type="GO" id="GO:0071949">
    <property type="term" value="F:FAD binding"/>
    <property type="evidence" value="ECO:0007669"/>
    <property type="project" value="InterPro"/>
</dbReference>
<dbReference type="Proteomes" id="UP000292424">
    <property type="component" value="Chromosome"/>
</dbReference>
<dbReference type="OrthoDB" id="9766816at2"/>
<sequence length="381" mass="43110">MNKFAMEKICIIGGGIAGLTMALVLKKLGISFQLFEKSEAPNTRGAGILLANNAMQIYKNLGIGKEILLKGNIISKIHLTDNKFHPNSIQDLAYFEKKYNSYNISIHRSDLQNILVNNIGEDNISYGKELDTIDINNKTIIFKDGSIINYDYIIASDGIYSKIRQNLFPTAAIISAGQIAWRGISTISLPEKYAHISLEAWAPGARFGMNRLNENQSYWFLVADNDGSVFNIEYKNTLVKKFPLLAQELVFSTPTQNVYMDEIKELELLEQWGNNSIVLIGDAAHSMTPNLGQGACQAIEDAFILGELIQKYSINYGINKLFHYRNKKVKFIKNNSRKLGKISHWKNAQCINIRNYIMRALPDSFNRILVEKLFRLAKIDK</sequence>
<dbReference type="InterPro" id="IPR050493">
    <property type="entry name" value="FAD-dep_Monooxygenase_BioMet"/>
</dbReference>
<evidence type="ECO:0000256" key="2">
    <source>
        <dbReference type="ARBA" id="ARBA00023033"/>
    </source>
</evidence>
<evidence type="ECO:0000313" key="5">
    <source>
        <dbReference type="Proteomes" id="UP000292424"/>
    </source>
</evidence>
<dbReference type="InterPro" id="IPR002938">
    <property type="entry name" value="FAD-bd"/>
</dbReference>
<accession>A0A5P2G7Q1</accession>
<dbReference type="KEGG" id="arac:E0W69_017170"/>
<dbReference type="Gene3D" id="3.50.50.60">
    <property type="entry name" value="FAD/NAD(P)-binding domain"/>
    <property type="match status" value="1"/>
</dbReference>
<feature type="domain" description="FAD-binding" evidence="3">
    <location>
        <begin position="8"/>
        <end position="308"/>
    </location>
</feature>
<gene>
    <name evidence="4" type="ORF">E0W69_017170</name>
</gene>
<dbReference type="InterPro" id="IPR036188">
    <property type="entry name" value="FAD/NAD-bd_sf"/>
</dbReference>
<name>A0A5P2G7Q1_9BACT</name>
<dbReference type="PRINTS" id="PR00420">
    <property type="entry name" value="RNGMNOXGNASE"/>
</dbReference>
<proteinExistence type="predicted"/>
<protein>
    <submittedName>
        <fullName evidence="4">NAD(P)-binding protein</fullName>
    </submittedName>
</protein>
<keyword evidence="2" id="KW-0503">Monooxygenase</keyword>
<dbReference type="PANTHER" id="PTHR13789:SF309">
    <property type="entry name" value="PUTATIVE (AFU_ORTHOLOGUE AFUA_6G14510)-RELATED"/>
    <property type="match status" value="1"/>
</dbReference>
<dbReference type="EMBL" id="CP044016">
    <property type="protein sequence ID" value="QES90309.1"/>
    <property type="molecule type" value="Genomic_DNA"/>
</dbReference>
<keyword evidence="1" id="KW-0560">Oxidoreductase</keyword>
<evidence type="ECO:0000256" key="1">
    <source>
        <dbReference type="ARBA" id="ARBA00023002"/>
    </source>
</evidence>
<dbReference type="PANTHER" id="PTHR13789">
    <property type="entry name" value="MONOOXYGENASE"/>
    <property type="match status" value="1"/>
</dbReference>
<reference evidence="4 5" key="1">
    <citation type="submission" date="2019-09" db="EMBL/GenBank/DDBJ databases">
        <title>Complete genome sequence of Arachidicoccus sp. B3-10 isolated from apple orchard soil.</title>
        <authorList>
            <person name="Kim H.S."/>
            <person name="Han K.-I."/>
            <person name="Suh M.K."/>
            <person name="Lee K.C."/>
            <person name="Eom M.K."/>
            <person name="Kim J.-S."/>
            <person name="Kang S.W."/>
            <person name="Sin Y."/>
            <person name="Lee J.-S."/>
        </authorList>
    </citation>
    <scope>NUCLEOTIDE SEQUENCE [LARGE SCALE GENOMIC DNA]</scope>
    <source>
        <strain evidence="4 5">B3-10</strain>
    </source>
</reference>
<evidence type="ECO:0000259" key="3">
    <source>
        <dbReference type="Pfam" id="PF01494"/>
    </source>
</evidence>